<dbReference type="Pfam" id="PF13308">
    <property type="entry name" value="YARHG"/>
    <property type="match status" value="1"/>
</dbReference>
<feature type="region of interest" description="Disordered" evidence="1">
    <location>
        <begin position="42"/>
        <end position="77"/>
    </location>
</feature>
<accession>A0A6N2R8T0</accession>
<name>A0A6N2R8T0_9FIRM</name>
<feature type="domain" description="YARHG" evidence="2">
    <location>
        <begin position="215"/>
        <end position="303"/>
    </location>
</feature>
<feature type="compositionally biased region" description="Low complexity" evidence="1">
    <location>
        <begin position="53"/>
        <end position="65"/>
    </location>
</feature>
<evidence type="ECO:0000313" key="3">
    <source>
        <dbReference type="EMBL" id="VYS76375.1"/>
    </source>
</evidence>
<feature type="compositionally biased region" description="Pro residues" evidence="1">
    <location>
        <begin position="66"/>
        <end position="77"/>
    </location>
</feature>
<sequence length="310" mass="34317">MRRKREMLKVLLSVLIAIFIMLSAAALLLVGFRTSARKEQKKQQAMEALENRPTAAPTAAVTATPTPSPRPTATPTPVPEAVAAFNPDEFWDYWYSTDGTVTINVYNISSETVSFSFFQTDRNQTQSVSADVTAEVAGNAARFTMSDSAGNTSSGNMIFDNGQLYLKISTGEPVSAVYPNVNCIMSRNQVPLIPDPTATPTPAPQEQAQQPTMPGDYFFPESSSRYLTDDEVSVYSSQQLELAKNEIYARHGRQFVTQSIADYFNSKSWYQGTIDPGTFDAQQDSIFNEYETANIQKIDEWYLKKAGQGE</sequence>
<reference evidence="3" key="1">
    <citation type="submission" date="2019-11" db="EMBL/GenBank/DDBJ databases">
        <authorList>
            <person name="Feng L."/>
        </authorList>
    </citation>
    <scope>NUCLEOTIDE SEQUENCE</scope>
    <source>
        <strain evidence="3">BgluceraseaLFYP119</strain>
    </source>
</reference>
<gene>
    <name evidence="3" type="ORF">BGLFYP119_00513</name>
</gene>
<evidence type="ECO:0000256" key="1">
    <source>
        <dbReference type="SAM" id="MobiDB-lite"/>
    </source>
</evidence>
<evidence type="ECO:0000259" key="2">
    <source>
        <dbReference type="SMART" id="SM01324"/>
    </source>
</evidence>
<dbReference type="InterPro" id="IPR038434">
    <property type="entry name" value="YARHG_sf"/>
</dbReference>
<dbReference type="RefSeq" id="WP_156352459.1">
    <property type="nucleotide sequence ID" value="NZ_CACRST010000006.1"/>
</dbReference>
<dbReference type="Gene3D" id="1.20.58.1690">
    <property type="match status" value="1"/>
</dbReference>
<dbReference type="AlphaFoldDB" id="A0A6N2R8T0"/>
<proteinExistence type="predicted"/>
<organism evidence="3">
    <name type="scientific">Blautia glucerasea</name>
    <dbReference type="NCBI Taxonomy" id="536633"/>
    <lineage>
        <taxon>Bacteria</taxon>
        <taxon>Bacillati</taxon>
        <taxon>Bacillota</taxon>
        <taxon>Clostridia</taxon>
        <taxon>Lachnospirales</taxon>
        <taxon>Lachnospiraceae</taxon>
        <taxon>Blautia</taxon>
    </lineage>
</organism>
<dbReference type="EMBL" id="CACRST010000006">
    <property type="protein sequence ID" value="VYS76375.1"/>
    <property type="molecule type" value="Genomic_DNA"/>
</dbReference>
<protein>
    <recommendedName>
        <fullName evidence="2">YARHG domain-containing protein</fullName>
    </recommendedName>
</protein>
<dbReference type="SMART" id="SM01324">
    <property type="entry name" value="YARHG"/>
    <property type="match status" value="1"/>
</dbReference>
<dbReference type="InterPro" id="IPR025582">
    <property type="entry name" value="YARHG_dom"/>
</dbReference>